<dbReference type="EMBL" id="QZDT01000061">
    <property type="protein sequence ID" value="NBJ95033.1"/>
    <property type="molecule type" value="Genomic_DNA"/>
</dbReference>
<organism evidence="2 3">
    <name type="scientific">Parablautia muri</name>
    <dbReference type="NCBI Taxonomy" id="2320879"/>
    <lineage>
        <taxon>Bacteria</taxon>
        <taxon>Bacillati</taxon>
        <taxon>Bacillota</taxon>
        <taxon>Clostridia</taxon>
        <taxon>Lachnospirales</taxon>
        <taxon>Lachnospiraceae</taxon>
        <taxon>Parablautia</taxon>
    </lineage>
</organism>
<proteinExistence type="predicted"/>
<dbReference type="AlphaFoldDB" id="A0A9X5GTH4"/>
<protein>
    <submittedName>
        <fullName evidence="2">Uncharacterized protein</fullName>
    </submittedName>
</protein>
<feature type="compositionally biased region" description="Polar residues" evidence="1">
    <location>
        <begin position="1"/>
        <end position="21"/>
    </location>
</feature>
<name>A0A9X5GTH4_9FIRM</name>
<evidence type="ECO:0000313" key="3">
    <source>
        <dbReference type="Proteomes" id="UP001154420"/>
    </source>
</evidence>
<feature type="region of interest" description="Disordered" evidence="1">
    <location>
        <begin position="1"/>
        <end position="69"/>
    </location>
</feature>
<reference evidence="2" key="1">
    <citation type="submission" date="2018-09" db="EMBL/GenBank/DDBJ databases">
        <title>Murine metabolic-syndrome-specific gut microbial biobank.</title>
        <authorList>
            <person name="Liu C."/>
        </authorList>
    </citation>
    <scope>NUCLEOTIDE SEQUENCE</scope>
    <source>
        <strain evidence="2">D42-62</strain>
    </source>
</reference>
<dbReference type="RefSeq" id="WP_160561993.1">
    <property type="nucleotide sequence ID" value="NZ_QZDT01000061.1"/>
</dbReference>
<gene>
    <name evidence="2" type="ORF">D5281_21315</name>
</gene>
<evidence type="ECO:0000256" key="1">
    <source>
        <dbReference type="SAM" id="MobiDB-lite"/>
    </source>
</evidence>
<feature type="compositionally biased region" description="Basic and acidic residues" evidence="1">
    <location>
        <begin position="60"/>
        <end position="69"/>
    </location>
</feature>
<dbReference type="OrthoDB" id="9773359at2"/>
<comment type="caution">
    <text evidence="2">The sequence shown here is derived from an EMBL/GenBank/DDBJ whole genome shotgun (WGS) entry which is preliminary data.</text>
</comment>
<accession>A0A9X5GTH4</accession>
<sequence length="246" mass="27175">MSMNVNGSTQQTGTEWYQNMKMQKPDRNAPEAQPPQADRAVKITISREGLESLQNGGRARTHEGVVKQKESIMQVSKSIEASYGHRLSEETGKLKGQRDSGAYSFSDRAADYVRAYGNLYDEIVQGYKDGTAERYVEDENSETGFRKMTLDEELAGLDKAFQKMADGAGVKEMISGEFKRLASKAGSRQTAFTDVNKKPQGTDVPQKLMALAQVWKDAYKVSGSKEGGMEKVLSMLDGMFGIKNEA</sequence>
<evidence type="ECO:0000313" key="2">
    <source>
        <dbReference type="EMBL" id="NBJ95033.1"/>
    </source>
</evidence>
<keyword evidence="3" id="KW-1185">Reference proteome</keyword>
<dbReference type="Proteomes" id="UP001154420">
    <property type="component" value="Unassembled WGS sequence"/>
</dbReference>